<accession>I7MEE8</accession>
<dbReference type="HOGENOM" id="CLU_250064_0_0_1"/>
<sequence length="1474" mass="170675">MSRERNQLKSDNLPALNESKSKHYFFSPVKDFKQQKIQQIKQNQLSLSTDKTEFQSYLKAKYEKQIIKEQSMQNKNNNHINTMNTTMAQKIIDKIFINSPSKKITSQQMSQSMLDVQVLSQSTQNLGQKFTLKNMLFNHQICQIQNKNNFVSQLGVQSPFKSLKIQIKSGGEEELMKTKLKNGQWTSTVELQNLRSHGNLPSENVNKYVSPTKLKVSMPLMEEIQQINEEDRINKQKRNAATKLQKKQILELSKVNKKLEKIKHQKTNSLNFLPQNSYIQLAINSCQNICLNSQTNTAQTKPQPQKQQLIHQKESQINRNDNANSNNNDFSNCSSITNIPISNANNTGFNKINKQPSLDDIHFNCNNNSQKNEGKSFNIFTNSNTNTATNFLPGSDKNITNLISFENQSNLELNNFNLDDNQHSKQNNGHHQILQRFASLQQSSINSSLNHFNLKNNLRQNIINKEYSNLPQQSETIKFNLKNQKEIQRQSKEDEQKQNDQQKQNSFNNCLNISKEDFYNAQKQESSKQIQINSLIQIEPNSKSETLIEPLFQGKSNLNSIILEIPKKAGYSSMIQLEVHEEEIEETIEPKIQPKSMIINNLKNEFLQENSQISNRSYLNQSKDEIDTNKFKKSTDNNHQHLQKSKSNFIFFGKNNNSMQLQLNSQQSSQSNNPSNANTNIQEQIRRNLKQQLNVSSPLNNRKDILIQQIFLQNQKNKTHQSHHASHLQSPNSLQHHQSRPSPLRNHENLTPLNLNSITPNSTIKQNSNQQQQNPLSPLNLSPHSELMPTINNQQNLQEKYKINLDLIKQNNQSNNLLNQSDSVCSLDTPKIINTPLLTSNKQLLQTSTPTAFNRKRQASNIEITHNGGHHSSNQALLSQILKKNTKNFSLTRNNSTNNQQIVNNISSNSNNVNTNLRTLNSSLNSQFSLSSANVTPQNQQTRKNSIKTKFNQEQQNEYSKQSFSNFLQASSQQEQQIQNNIEQQESSAHKQRSSFQNNQNQLRFTIDELCQGLESYILKDVDFMKELKQSEIDSSSFTFYISKYLQLSQLDVQNSQNQKQKDKLVLFKINSQLFEKSRAILQKKMEDMNLDKPLQEKIIKLFEDSKQSILASNVFEEIGGKKQIRQFIQLIVSDIKENTNIPILNQFTDQKELLDSSTQFFSHLFKGEYEQVNILSQQFLSKSFNVTLIEYFLLKNYAYNSLRKDQTLIKEVILRILEKIESVRSCLVQNYDDNLVLNSDSRIQSLLFDLGIHSNPVHKFIKPLKNKILPESQYDPFSYYLKQEVKYLITNPKLRKMARMVEANLKSKDDFYIVSQNFLEILKKQKSIKFTANQLLNIEIRILKVAILLGIEESYLGLFKDISELESQLIEEIDQYNQLGNKKQSVQDMKQSLDIKFLCFVIEFTFNQYCVFNAYDISIAKKFYSLNEEIITIQISSLENLLLKRKKESKMFIQIQQKIPQFISLLKKILIHT</sequence>
<proteinExistence type="predicted"/>
<feature type="compositionally biased region" description="Basic and acidic residues" evidence="1">
    <location>
        <begin position="486"/>
        <end position="500"/>
    </location>
</feature>
<feature type="compositionally biased region" description="Low complexity" evidence="1">
    <location>
        <begin position="766"/>
        <end position="783"/>
    </location>
</feature>
<dbReference type="Proteomes" id="UP000009168">
    <property type="component" value="Unassembled WGS sequence"/>
</dbReference>
<feature type="region of interest" description="Disordered" evidence="1">
    <location>
        <begin position="975"/>
        <end position="997"/>
    </location>
</feature>
<dbReference type="GeneID" id="7833877"/>
<feature type="compositionally biased region" description="Polar residues" evidence="1">
    <location>
        <begin position="727"/>
        <end position="736"/>
    </location>
</feature>
<reference evidence="3" key="1">
    <citation type="journal article" date="2006" name="PLoS Biol.">
        <title>Macronuclear genome sequence of the ciliate Tetrahymena thermophila, a model eukaryote.</title>
        <authorList>
            <person name="Eisen J.A."/>
            <person name="Coyne R.S."/>
            <person name="Wu M."/>
            <person name="Wu D."/>
            <person name="Thiagarajan M."/>
            <person name="Wortman J.R."/>
            <person name="Badger J.H."/>
            <person name="Ren Q."/>
            <person name="Amedeo P."/>
            <person name="Jones K.M."/>
            <person name="Tallon L.J."/>
            <person name="Delcher A.L."/>
            <person name="Salzberg S.L."/>
            <person name="Silva J.C."/>
            <person name="Haas B.J."/>
            <person name="Majoros W.H."/>
            <person name="Farzad M."/>
            <person name="Carlton J.M."/>
            <person name="Smith R.K. Jr."/>
            <person name="Garg J."/>
            <person name="Pearlman R.E."/>
            <person name="Karrer K.M."/>
            <person name="Sun L."/>
            <person name="Manning G."/>
            <person name="Elde N.C."/>
            <person name="Turkewitz A.P."/>
            <person name="Asai D.J."/>
            <person name="Wilkes D.E."/>
            <person name="Wang Y."/>
            <person name="Cai H."/>
            <person name="Collins K."/>
            <person name="Stewart B.A."/>
            <person name="Lee S.R."/>
            <person name="Wilamowska K."/>
            <person name="Weinberg Z."/>
            <person name="Ruzzo W.L."/>
            <person name="Wloga D."/>
            <person name="Gaertig J."/>
            <person name="Frankel J."/>
            <person name="Tsao C.-C."/>
            <person name="Gorovsky M.A."/>
            <person name="Keeling P.J."/>
            <person name="Waller R.F."/>
            <person name="Patron N.J."/>
            <person name="Cherry J.M."/>
            <person name="Stover N.A."/>
            <person name="Krieger C.J."/>
            <person name="del Toro C."/>
            <person name="Ryder H.F."/>
            <person name="Williamson S.C."/>
            <person name="Barbeau R.A."/>
            <person name="Hamilton E.P."/>
            <person name="Orias E."/>
        </authorList>
    </citation>
    <scope>NUCLEOTIDE SEQUENCE [LARGE SCALE GENOMIC DNA]</scope>
    <source>
        <strain evidence="3">SB210</strain>
    </source>
</reference>
<feature type="compositionally biased region" description="Basic residues" evidence="1">
    <location>
        <begin position="717"/>
        <end position="726"/>
    </location>
</feature>
<feature type="region of interest" description="Disordered" evidence="1">
    <location>
        <begin position="486"/>
        <end position="508"/>
    </location>
</feature>
<feature type="region of interest" description="Disordered" evidence="1">
    <location>
        <begin position="715"/>
        <end position="787"/>
    </location>
</feature>
<dbReference type="KEGG" id="tet:TTHERM_00129740"/>
<keyword evidence="3" id="KW-1185">Reference proteome</keyword>
<protein>
    <submittedName>
        <fullName evidence="2">Uncharacterized protein</fullName>
    </submittedName>
</protein>
<dbReference type="EMBL" id="GG662699">
    <property type="protein sequence ID" value="EAR96197.1"/>
    <property type="molecule type" value="Genomic_DNA"/>
</dbReference>
<evidence type="ECO:0000313" key="3">
    <source>
        <dbReference type="Proteomes" id="UP000009168"/>
    </source>
</evidence>
<gene>
    <name evidence="2" type="ORF">TTHERM_00129740</name>
</gene>
<evidence type="ECO:0000313" key="2">
    <source>
        <dbReference type="EMBL" id="EAR96197.1"/>
    </source>
</evidence>
<organism evidence="2 3">
    <name type="scientific">Tetrahymena thermophila (strain SB210)</name>
    <dbReference type="NCBI Taxonomy" id="312017"/>
    <lineage>
        <taxon>Eukaryota</taxon>
        <taxon>Sar</taxon>
        <taxon>Alveolata</taxon>
        <taxon>Ciliophora</taxon>
        <taxon>Intramacronucleata</taxon>
        <taxon>Oligohymenophorea</taxon>
        <taxon>Hymenostomatida</taxon>
        <taxon>Tetrahymenina</taxon>
        <taxon>Tetrahymenidae</taxon>
        <taxon>Tetrahymena</taxon>
    </lineage>
</organism>
<feature type="compositionally biased region" description="Polar residues" evidence="1">
    <location>
        <begin position="749"/>
        <end position="765"/>
    </location>
</feature>
<dbReference type="RefSeq" id="XP_001016442.1">
    <property type="nucleotide sequence ID" value="XM_001016442.1"/>
</dbReference>
<evidence type="ECO:0000256" key="1">
    <source>
        <dbReference type="SAM" id="MobiDB-lite"/>
    </source>
</evidence>
<name>I7MEE8_TETTS</name>
<dbReference type="InParanoid" id="I7MEE8"/>
<feature type="compositionally biased region" description="Low complexity" evidence="1">
    <location>
        <begin position="975"/>
        <end position="987"/>
    </location>
</feature>